<dbReference type="Pfam" id="PF00498">
    <property type="entry name" value="FHA"/>
    <property type="match status" value="1"/>
</dbReference>
<evidence type="ECO:0000313" key="8">
    <source>
        <dbReference type="Proteomes" id="UP001432209"/>
    </source>
</evidence>
<feature type="domain" description="OmpR/PhoB-type" evidence="6">
    <location>
        <begin position="151"/>
        <end position="266"/>
    </location>
</feature>
<dbReference type="PROSITE" id="PS51755">
    <property type="entry name" value="OMPR_PHOB"/>
    <property type="match status" value="1"/>
</dbReference>
<feature type="DNA-binding region" description="OmpR/PhoB-type" evidence="3">
    <location>
        <begin position="151"/>
        <end position="266"/>
    </location>
</feature>
<reference evidence="7" key="1">
    <citation type="submission" date="2022-10" db="EMBL/GenBank/DDBJ databases">
        <title>The complete genomes of actinobacterial strains from the NBC collection.</title>
        <authorList>
            <person name="Joergensen T.S."/>
            <person name="Alvarez Arevalo M."/>
            <person name="Sterndorff E.B."/>
            <person name="Faurdal D."/>
            <person name="Vuksanovic O."/>
            <person name="Mourched A.-S."/>
            <person name="Charusanti P."/>
            <person name="Shaw S."/>
            <person name="Blin K."/>
            <person name="Weber T."/>
        </authorList>
    </citation>
    <scope>NUCLEOTIDE SEQUENCE</scope>
    <source>
        <strain evidence="7">NBC_01432</strain>
    </source>
</reference>
<protein>
    <submittedName>
        <fullName evidence="7">Winged helix-turn-helix domain-containing protein</fullName>
    </submittedName>
</protein>
<dbReference type="Gene3D" id="2.60.200.20">
    <property type="match status" value="1"/>
</dbReference>
<dbReference type="InterPro" id="IPR001867">
    <property type="entry name" value="OmpR/PhoB-type_DNA-bd"/>
</dbReference>
<dbReference type="InterPro" id="IPR036388">
    <property type="entry name" value="WH-like_DNA-bd_sf"/>
</dbReference>
<evidence type="ECO:0000313" key="7">
    <source>
        <dbReference type="EMBL" id="WUX53639.1"/>
    </source>
</evidence>
<dbReference type="Proteomes" id="UP001432209">
    <property type="component" value="Chromosome"/>
</dbReference>
<evidence type="ECO:0000259" key="5">
    <source>
        <dbReference type="PROSITE" id="PS50006"/>
    </source>
</evidence>
<dbReference type="PROSITE" id="PS50006">
    <property type="entry name" value="FHA_DOMAIN"/>
    <property type="match status" value="1"/>
</dbReference>
<dbReference type="SUPFAM" id="SSF46894">
    <property type="entry name" value="C-terminal effector domain of the bipartite response regulators"/>
    <property type="match status" value="1"/>
</dbReference>
<keyword evidence="1" id="KW-0597">Phosphoprotein</keyword>
<dbReference type="SUPFAM" id="SSF49879">
    <property type="entry name" value="SMAD/FHA domain"/>
    <property type="match status" value="1"/>
</dbReference>
<dbReference type="CDD" id="cd00060">
    <property type="entry name" value="FHA"/>
    <property type="match status" value="1"/>
</dbReference>
<evidence type="ECO:0000256" key="3">
    <source>
        <dbReference type="PROSITE-ProRule" id="PRU01091"/>
    </source>
</evidence>
<dbReference type="InterPro" id="IPR016032">
    <property type="entry name" value="Sig_transdc_resp-reg_C-effctor"/>
</dbReference>
<sequence>MTRPSDCRLPMMTMEEKRVVGVKGAALRVSSPEGAQSVVELGGVSVTVGRAVPERAPDVGLGPDPQRWVGRLHCTLDFADGMWSVTDNASVNGTLLRHGDTIERLQARKRIQHGDTVLILGDMDPEGEPVYWELTFLDPHTTRPAPFGSPSDVRHTGPCLRYDWVAARAYRNVDGEETLITGLRPQGHQLLRYMAGRSTSGAAVACEHAELITALWGAHEEWAPHRSYSRADIAGVVRAVRRCVETDPSDPKILETVTGIGYRLNVLSGGGGGSAGTGEGNREGGQGAGRR</sequence>
<evidence type="ECO:0000256" key="2">
    <source>
        <dbReference type="ARBA" id="ARBA00023125"/>
    </source>
</evidence>
<organism evidence="7 8">
    <name type="scientific">Streptomyces niveus</name>
    <name type="common">Streptomyces spheroides</name>
    <dbReference type="NCBI Taxonomy" id="193462"/>
    <lineage>
        <taxon>Bacteria</taxon>
        <taxon>Bacillati</taxon>
        <taxon>Actinomycetota</taxon>
        <taxon>Actinomycetes</taxon>
        <taxon>Kitasatosporales</taxon>
        <taxon>Streptomycetaceae</taxon>
        <taxon>Streptomyces</taxon>
    </lineage>
</organism>
<evidence type="ECO:0000256" key="1">
    <source>
        <dbReference type="ARBA" id="ARBA00022553"/>
    </source>
</evidence>
<name>A0ABZ2A5A6_STRNV</name>
<feature type="domain" description="FHA" evidence="5">
    <location>
        <begin position="46"/>
        <end position="101"/>
    </location>
</feature>
<evidence type="ECO:0000259" key="6">
    <source>
        <dbReference type="PROSITE" id="PS51755"/>
    </source>
</evidence>
<keyword evidence="8" id="KW-1185">Reference proteome</keyword>
<dbReference type="Gene3D" id="1.10.10.10">
    <property type="entry name" value="Winged helix-like DNA-binding domain superfamily/Winged helix DNA-binding domain"/>
    <property type="match status" value="1"/>
</dbReference>
<dbReference type="InterPro" id="IPR008984">
    <property type="entry name" value="SMAD_FHA_dom_sf"/>
</dbReference>
<dbReference type="GeneID" id="91343429"/>
<dbReference type="InterPro" id="IPR000253">
    <property type="entry name" value="FHA_dom"/>
</dbReference>
<accession>A0ABZ2A5A6</accession>
<keyword evidence="2 3" id="KW-0238">DNA-binding</keyword>
<evidence type="ECO:0000256" key="4">
    <source>
        <dbReference type="SAM" id="MobiDB-lite"/>
    </source>
</evidence>
<dbReference type="RefSeq" id="WP_329077249.1">
    <property type="nucleotide sequence ID" value="NZ_CP108849.2"/>
</dbReference>
<gene>
    <name evidence="7" type="ORF">OG442_19910</name>
</gene>
<feature type="region of interest" description="Disordered" evidence="4">
    <location>
        <begin position="271"/>
        <end position="291"/>
    </location>
</feature>
<proteinExistence type="predicted"/>
<dbReference type="EMBL" id="CP109495">
    <property type="protein sequence ID" value="WUX53639.1"/>
    <property type="molecule type" value="Genomic_DNA"/>
</dbReference>